<keyword evidence="4" id="KW-1185">Reference proteome</keyword>
<gene>
    <name evidence="3" type="ORF">B0I29_119100</name>
</gene>
<dbReference type="Pfam" id="PF12697">
    <property type="entry name" value="Abhydrolase_6"/>
    <property type="match status" value="1"/>
</dbReference>
<dbReference type="SUPFAM" id="SSF53474">
    <property type="entry name" value="alpha/beta-Hydrolases"/>
    <property type="match status" value="1"/>
</dbReference>
<dbReference type="GO" id="GO:0080031">
    <property type="term" value="F:methyl salicylate esterase activity"/>
    <property type="evidence" value="ECO:0007669"/>
    <property type="project" value="TreeGrafter"/>
</dbReference>
<dbReference type="Gene3D" id="3.40.50.1820">
    <property type="entry name" value="alpha/beta hydrolase"/>
    <property type="match status" value="1"/>
</dbReference>
<dbReference type="PANTHER" id="PTHR10992">
    <property type="entry name" value="METHYLESTERASE FAMILY MEMBER"/>
    <property type="match status" value="1"/>
</dbReference>
<feature type="domain" description="AB hydrolase-1" evidence="2">
    <location>
        <begin position="2"/>
        <end position="199"/>
    </location>
</feature>
<accession>A0A327Z270</accession>
<dbReference type="InterPro" id="IPR000073">
    <property type="entry name" value="AB_hydrolase_1"/>
</dbReference>
<dbReference type="GO" id="GO:0080032">
    <property type="term" value="F:methyl jasmonate esterase activity"/>
    <property type="evidence" value="ECO:0007669"/>
    <property type="project" value="TreeGrafter"/>
</dbReference>
<dbReference type="EMBL" id="QLMJ01000019">
    <property type="protein sequence ID" value="RAK28763.1"/>
    <property type="molecule type" value="Genomic_DNA"/>
</dbReference>
<dbReference type="GO" id="GO:0009694">
    <property type="term" value="P:jasmonic acid metabolic process"/>
    <property type="evidence" value="ECO:0007669"/>
    <property type="project" value="TreeGrafter"/>
</dbReference>
<dbReference type="PANTHER" id="PTHR10992:SF1083">
    <property type="entry name" value="METHYLESTERASE 1"/>
    <property type="match status" value="1"/>
</dbReference>
<reference evidence="3 4" key="1">
    <citation type="submission" date="2018-06" db="EMBL/GenBank/DDBJ databases">
        <title>Genomic Encyclopedia of Type Strains, Phase III (KMG-III): the genomes of soil and plant-associated and newly described type strains.</title>
        <authorList>
            <person name="Whitman W."/>
        </authorList>
    </citation>
    <scope>NUCLEOTIDE SEQUENCE [LARGE SCALE GENOMIC DNA]</scope>
    <source>
        <strain evidence="3 4">CGMCC 4.7090</strain>
    </source>
</reference>
<dbReference type="AlphaFoldDB" id="A0A327Z270"/>
<comment type="caution">
    <text evidence="3">The sequence shown here is derived from an EMBL/GenBank/DDBJ whole genome shotgun (WGS) entry which is preliminary data.</text>
</comment>
<evidence type="ECO:0000259" key="2">
    <source>
        <dbReference type="Pfam" id="PF12697"/>
    </source>
</evidence>
<dbReference type="GO" id="GO:0080030">
    <property type="term" value="F:methyl indole-3-acetate esterase activity"/>
    <property type="evidence" value="ECO:0007669"/>
    <property type="project" value="TreeGrafter"/>
</dbReference>
<proteinExistence type="predicted"/>
<dbReference type="RefSeq" id="WP_220091497.1">
    <property type="nucleotide sequence ID" value="NZ_JACHWI010000006.1"/>
</dbReference>
<dbReference type="Proteomes" id="UP000249341">
    <property type="component" value="Unassembled WGS sequence"/>
</dbReference>
<evidence type="ECO:0000313" key="4">
    <source>
        <dbReference type="Proteomes" id="UP000249341"/>
    </source>
</evidence>
<dbReference type="GO" id="GO:0009696">
    <property type="term" value="P:salicylic acid metabolic process"/>
    <property type="evidence" value="ECO:0007669"/>
    <property type="project" value="TreeGrafter"/>
</dbReference>
<name>A0A327Z270_9ACTN</name>
<dbReference type="InterPro" id="IPR045889">
    <property type="entry name" value="MES/HNL"/>
</dbReference>
<sequence length="244" mass="26670">MLLHGGRHGGWCWRRVARRLRAAGHAVHTPTLTGLGERSHLLRPDIGLDVHVQDLVGVFACEDTEQAVLVAHSYGGAVACAAMECIGPRVRGLVHLDAHMPRTGESVFDLIGSERATQMVALADAHGEGWFLPPSDASAYGVSDPADIAWVNSRTTAQPLKTYRDPTGCTDRAWAAPGMYIECVRSPTWPKLLERARERSVRDDRFHYRRLDAVHDAMVTAPDALTRLLLECVDVVGVPASSRP</sequence>
<keyword evidence="1" id="KW-0378">Hydrolase</keyword>
<organism evidence="3 4">
    <name type="scientific">Actinoplanes lutulentus</name>
    <dbReference type="NCBI Taxonomy" id="1287878"/>
    <lineage>
        <taxon>Bacteria</taxon>
        <taxon>Bacillati</taxon>
        <taxon>Actinomycetota</taxon>
        <taxon>Actinomycetes</taxon>
        <taxon>Micromonosporales</taxon>
        <taxon>Micromonosporaceae</taxon>
        <taxon>Actinoplanes</taxon>
    </lineage>
</organism>
<evidence type="ECO:0000256" key="1">
    <source>
        <dbReference type="ARBA" id="ARBA00022801"/>
    </source>
</evidence>
<evidence type="ECO:0000313" key="3">
    <source>
        <dbReference type="EMBL" id="RAK28763.1"/>
    </source>
</evidence>
<protein>
    <submittedName>
        <fullName evidence="3">Pimeloyl-ACP methyl ester carboxylesterase</fullName>
    </submittedName>
</protein>
<dbReference type="InterPro" id="IPR029058">
    <property type="entry name" value="AB_hydrolase_fold"/>
</dbReference>